<sequence>MLQLWNNTREMAFKFTSDDSKHKIFTLSEEEFKEPIQDEYAKEIGALSPAELYDNYNPGFNHFRQNSIVLF</sequence>
<organism evidence="3">
    <name type="scientific">Anisakis simplex</name>
    <name type="common">Herring worm</name>
    <dbReference type="NCBI Taxonomy" id="6269"/>
    <lineage>
        <taxon>Eukaryota</taxon>
        <taxon>Metazoa</taxon>
        <taxon>Ecdysozoa</taxon>
        <taxon>Nematoda</taxon>
        <taxon>Chromadorea</taxon>
        <taxon>Rhabditida</taxon>
        <taxon>Spirurina</taxon>
        <taxon>Ascaridomorpha</taxon>
        <taxon>Ascaridoidea</taxon>
        <taxon>Anisakidae</taxon>
        <taxon>Anisakis</taxon>
        <taxon>Anisakis simplex complex</taxon>
    </lineage>
</organism>
<dbReference type="AlphaFoldDB" id="A0A0M3KCP4"/>
<dbReference type="OrthoDB" id="7481291at2759"/>
<dbReference type="WBParaSite" id="ASIM_0001874501-mRNA-1">
    <property type="protein sequence ID" value="ASIM_0001874501-mRNA-1"/>
    <property type="gene ID" value="ASIM_0001874501"/>
</dbReference>
<evidence type="ECO:0000313" key="3">
    <source>
        <dbReference type="WBParaSite" id="ASIM_0001874501-mRNA-1"/>
    </source>
</evidence>
<evidence type="ECO:0000313" key="1">
    <source>
        <dbReference type="EMBL" id="VDK63508.1"/>
    </source>
</evidence>
<protein>
    <submittedName>
        <fullName evidence="3">KTSC domain-containing protein</fullName>
    </submittedName>
</protein>
<proteinExistence type="predicted"/>
<gene>
    <name evidence="1" type="ORF">ASIM_LOCUS18142</name>
</gene>
<keyword evidence="2" id="KW-1185">Reference proteome</keyword>
<reference evidence="3" key="1">
    <citation type="submission" date="2017-02" db="UniProtKB">
        <authorList>
            <consortium name="WormBaseParasite"/>
        </authorList>
    </citation>
    <scope>IDENTIFICATION</scope>
</reference>
<dbReference type="Proteomes" id="UP000267096">
    <property type="component" value="Unassembled WGS sequence"/>
</dbReference>
<dbReference type="EMBL" id="UYRR01035088">
    <property type="protein sequence ID" value="VDK63508.1"/>
    <property type="molecule type" value="Genomic_DNA"/>
</dbReference>
<reference evidence="1 2" key="2">
    <citation type="submission" date="2018-11" db="EMBL/GenBank/DDBJ databases">
        <authorList>
            <consortium name="Pathogen Informatics"/>
        </authorList>
    </citation>
    <scope>NUCLEOTIDE SEQUENCE [LARGE SCALE GENOMIC DNA]</scope>
</reference>
<accession>A0A0M3KCP4</accession>
<name>A0A0M3KCP4_ANISI</name>
<evidence type="ECO:0000313" key="2">
    <source>
        <dbReference type="Proteomes" id="UP000267096"/>
    </source>
</evidence>